<sequence length="270" mass="28018">MVRNRRLPGNPPCNRTSSQQQSNSDDPVAGRRGEWEVVTVTPHRLGTLGLRAMQVSGAVLLAALMTGCGGQSGHVITAPAQHAEPGLPPATAPGTSVTQDTTPAERPATTTAQNTGAQATPRTSTAQAQANRVERCHTSMLTGSLQPTEAGAGQRYAELVLRNSSNETCTLYGYGGLQLIDASGKPLPTTLERTPNPGPSLITLAPGATASKTLHWTAVPHEGEPADGPCQPTPARVEVIPPDETDPLSITWQGGPVCGFGSIDGSAYHQ</sequence>
<proteinExistence type="predicted"/>
<name>A0ABN1C529_9PSEU</name>
<feature type="compositionally biased region" description="Polar residues" evidence="1">
    <location>
        <begin position="121"/>
        <end position="130"/>
    </location>
</feature>
<feature type="domain" description="DUF4232" evidence="2">
    <location>
        <begin position="136"/>
        <end position="261"/>
    </location>
</feature>
<evidence type="ECO:0000313" key="3">
    <source>
        <dbReference type="EMBL" id="GAA0511962.1"/>
    </source>
</evidence>
<reference evidence="3 4" key="1">
    <citation type="journal article" date="2019" name="Int. J. Syst. Evol. Microbiol.">
        <title>The Global Catalogue of Microorganisms (GCM) 10K type strain sequencing project: providing services to taxonomists for standard genome sequencing and annotation.</title>
        <authorList>
            <consortium name="The Broad Institute Genomics Platform"/>
            <consortium name="The Broad Institute Genome Sequencing Center for Infectious Disease"/>
            <person name="Wu L."/>
            <person name="Ma J."/>
        </authorList>
    </citation>
    <scope>NUCLEOTIDE SEQUENCE [LARGE SCALE GENOMIC DNA]</scope>
    <source>
        <strain evidence="3 4">JCM 10664</strain>
    </source>
</reference>
<organism evidence="3 4">
    <name type="scientific">Saccharopolyspora thermophila</name>
    <dbReference type="NCBI Taxonomy" id="89367"/>
    <lineage>
        <taxon>Bacteria</taxon>
        <taxon>Bacillati</taxon>
        <taxon>Actinomycetota</taxon>
        <taxon>Actinomycetes</taxon>
        <taxon>Pseudonocardiales</taxon>
        <taxon>Pseudonocardiaceae</taxon>
        <taxon>Saccharopolyspora</taxon>
    </lineage>
</organism>
<evidence type="ECO:0000259" key="2">
    <source>
        <dbReference type="Pfam" id="PF14016"/>
    </source>
</evidence>
<dbReference type="InterPro" id="IPR025326">
    <property type="entry name" value="DUF4232"/>
</dbReference>
<comment type="caution">
    <text evidence="3">The sequence shown here is derived from an EMBL/GenBank/DDBJ whole genome shotgun (WGS) entry which is preliminary data.</text>
</comment>
<dbReference type="Pfam" id="PF14016">
    <property type="entry name" value="DUF4232"/>
    <property type="match status" value="1"/>
</dbReference>
<protein>
    <submittedName>
        <fullName evidence="3">DUF4232 domain-containing protein</fullName>
    </submittedName>
</protein>
<feature type="region of interest" description="Disordered" evidence="1">
    <location>
        <begin position="81"/>
        <end position="131"/>
    </location>
</feature>
<dbReference type="EMBL" id="BAAAHC010000005">
    <property type="protein sequence ID" value="GAA0511962.1"/>
    <property type="molecule type" value="Genomic_DNA"/>
</dbReference>
<feature type="compositionally biased region" description="Polar residues" evidence="1">
    <location>
        <begin position="13"/>
        <end position="25"/>
    </location>
</feature>
<evidence type="ECO:0000256" key="1">
    <source>
        <dbReference type="SAM" id="MobiDB-lite"/>
    </source>
</evidence>
<accession>A0ABN1C529</accession>
<keyword evidence="4" id="KW-1185">Reference proteome</keyword>
<feature type="compositionally biased region" description="Low complexity" evidence="1">
    <location>
        <begin position="101"/>
        <end position="120"/>
    </location>
</feature>
<gene>
    <name evidence="3" type="ORF">GCM10009545_12450</name>
</gene>
<dbReference type="Proteomes" id="UP001500220">
    <property type="component" value="Unassembled WGS sequence"/>
</dbReference>
<feature type="region of interest" description="Disordered" evidence="1">
    <location>
        <begin position="1"/>
        <end position="32"/>
    </location>
</feature>
<evidence type="ECO:0000313" key="4">
    <source>
        <dbReference type="Proteomes" id="UP001500220"/>
    </source>
</evidence>